<protein>
    <recommendedName>
        <fullName evidence="3">C-type lectin domain-containing protein</fullName>
    </recommendedName>
</protein>
<dbReference type="Pfam" id="PF00059">
    <property type="entry name" value="Lectin_C"/>
    <property type="match status" value="2"/>
</dbReference>
<dbReference type="EMBL" id="JBBPFD010000014">
    <property type="protein sequence ID" value="KAK7898408.1"/>
    <property type="molecule type" value="Genomic_DNA"/>
</dbReference>
<feature type="compositionally biased region" description="Gly residues" evidence="2">
    <location>
        <begin position="278"/>
        <end position="288"/>
    </location>
</feature>
<name>A0AAW0NEU4_9GOBI</name>
<dbReference type="PANTHER" id="PTHR45784">
    <property type="entry name" value="C-TYPE LECTIN DOMAIN FAMILY 20 MEMBER A-RELATED"/>
    <property type="match status" value="1"/>
</dbReference>
<feature type="compositionally biased region" description="Polar residues" evidence="2">
    <location>
        <begin position="289"/>
        <end position="299"/>
    </location>
</feature>
<dbReference type="Proteomes" id="UP001460270">
    <property type="component" value="Unassembled WGS sequence"/>
</dbReference>
<accession>A0AAW0NEU4</accession>
<feature type="region of interest" description="Disordered" evidence="2">
    <location>
        <begin position="278"/>
        <end position="299"/>
    </location>
</feature>
<comment type="caution">
    <text evidence="4">The sequence shown here is derived from an EMBL/GenBank/DDBJ whole genome shotgun (WGS) entry which is preliminary data.</text>
</comment>
<feature type="domain" description="C-type lectin" evidence="3">
    <location>
        <begin position="44"/>
        <end position="157"/>
    </location>
</feature>
<reference evidence="5" key="1">
    <citation type="submission" date="2024-04" db="EMBL/GenBank/DDBJ databases">
        <title>Salinicola lusitanus LLJ914,a marine bacterium isolated from the Okinawa Trough.</title>
        <authorList>
            <person name="Li J."/>
        </authorList>
    </citation>
    <scope>NUCLEOTIDE SEQUENCE [LARGE SCALE GENOMIC DNA]</scope>
</reference>
<dbReference type="InterPro" id="IPR016186">
    <property type="entry name" value="C-type_lectin-like/link_sf"/>
</dbReference>
<dbReference type="PROSITE" id="PS00615">
    <property type="entry name" value="C_TYPE_LECTIN_1"/>
    <property type="match status" value="1"/>
</dbReference>
<gene>
    <name evidence="4" type="ORF">WMY93_019261</name>
</gene>
<dbReference type="AlphaFoldDB" id="A0AAW0NEU4"/>
<sequence length="368" mass="41208">MNFVSCANSHIFKYMLQCLIDGSVADDESRMLRPEALYSATSPYVLYQGPMTWFEAQTYCREYHSDLATIVSAQDIDLLYSAAAGTGFAWIGLFDDMTKWKWLIGNMDHNSSHFSNWASSNPNYYSSSTETRICVLMLTSGLWDDTDCAYVNTKVCYDDIGGYTFVNGPLTWAESQSYCVANKEALASVRNMDENTVIGDMINKDAWIGLYRHTWTNWSDSTFSTFSNWDSRLNVYLNTSATFHCAMVDRQTGTWLRASCNSQLPFICNGQALSSGAGAAGGGGGSGSKPGTETTSDTLKSRYTSRIKLRLNADEDLNNDVVQSQILQQIQAKLEENGLSEFRLRWTQMEKQSVVKEQRKKRNADGPN</sequence>
<evidence type="ECO:0000259" key="3">
    <source>
        <dbReference type="PROSITE" id="PS50041"/>
    </source>
</evidence>
<dbReference type="PANTHER" id="PTHR45784:SF3">
    <property type="entry name" value="C-TYPE LECTIN DOMAIN FAMILY 4 MEMBER K-LIKE-RELATED"/>
    <property type="match status" value="1"/>
</dbReference>
<dbReference type="PROSITE" id="PS50041">
    <property type="entry name" value="C_TYPE_LECTIN_2"/>
    <property type="match status" value="2"/>
</dbReference>
<evidence type="ECO:0000313" key="4">
    <source>
        <dbReference type="EMBL" id="KAK7898408.1"/>
    </source>
</evidence>
<dbReference type="Gene3D" id="3.10.100.10">
    <property type="entry name" value="Mannose-Binding Protein A, subunit A"/>
    <property type="match status" value="2"/>
</dbReference>
<dbReference type="SUPFAM" id="SSF56436">
    <property type="entry name" value="C-type lectin-like"/>
    <property type="match status" value="2"/>
</dbReference>
<feature type="domain" description="C-type lectin" evidence="3">
    <location>
        <begin position="163"/>
        <end position="269"/>
    </location>
</feature>
<evidence type="ECO:0000256" key="1">
    <source>
        <dbReference type="ARBA" id="ARBA00023157"/>
    </source>
</evidence>
<keyword evidence="5" id="KW-1185">Reference proteome</keyword>
<dbReference type="InterPro" id="IPR001304">
    <property type="entry name" value="C-type_lectin-like"/>
</dbReference>
<organism evidence="4 5">
    <name type="scientific">Mugilogobius chulae</name>
    <name type="common">yellowstripe goby</name>
    <dbReference type="NCBI Taxonomy" id="88201"/>
    <lineage>
        <taxon>Eukaryota</taxon>
        <taxon>Metazoa</taxon>
        <taxon>Chordata</taxon>
        <taxon>Craniata</taxon>
        <taxon>Vertebrata</taxon>
        <taxon>Euteleostomi</taxon>
        <taxon>Actinopterygii</taxon>
        <taxon>Neopterygii</taxon>
        <taxon>Teleostei</taxon>
        <taxon>Neoteleostei</taxon>
        <taxon>Acanthomorphata</taxon>
        <taxon>Gobiaria</taxon>
        <taxon>Gobiiformes</taxon>
        <taxon>Gobioidei</taxon>
        <taxon>Gobiidae</taxon>
        <taxon>Gobionellinae</taxon>
        <taxon>Mugilogobius</taxon>
    </lineage>
</organism>
<dbReference type="InterPro" id="IPR016187">
    <property type="entry name" value="CTDL_fold"/>
</dbReference>
<proteinExistence type="predicted"/>
<keyword evidence="1" id="KW-1015">Disulfide bond</keyword>
<dbReference type="InterPro" id="IPR018378">
    <property type="entry name" value="C-type_lectin_CS"/>
</dbReference>
<evidence type="ECO:0000313" key="5">
    <source>
        <dbReference type="Proteomes" id="UP001460270"/>
    </source>
</evidence>
<evidence type="ECO:0000256" key="2">
    <source>
        <dbReference type="SAM" id="MobiDB-lite"/>
    </source>
</evidence>
<dbReference type="SMART" id="SM00034">
    <property type="entry name" value="CLECT"/>
    <property type="match status" value="2"/>
</dbReference>